<dbReference type="PANTHER" id="PTHR10513">
    <property type="entry name" value="DEOXYNUCLEOSIDE KINASE"/>
    <property type="match status" value="1"/>
</dbReference>
<protein>
    <submittedName>
        <fullName evidence="4">Deoxynucleoside kinase</fullName>
    </submittedName>
</protein>
<dbReference type="GO" id="GO:0005737">
    <property type="term" value="C:cytoplasm"/>
    <property type="evidence" value="ECO:0007669"/>
    <property type="project" value="TreeGrafter"/>
</dbReference>
<dbReference type="InterPro" id="IPR050566">
    <property type="entry name" value="Deoxyribonucleoside_kinase"/>
</dbReference>
<feature type="binding site" evidence="2">
    <location>
        <begin position="137"/>
        <end position="141"/>
    </location>
    <ligand>
        <name>ATP</name>
        <dbReference type="ChEBI" id="CHEBI:30616"/>
    </ligand>
</feature>
<evidence type="ECO:0000259" key="3">
    <source>
        <dbReference type="Pfam" id="PF01712"/>
    </source>
</evidence>
<accession>E3D0U2</accession>
<dbReference type="PaxDb" id="584708-Apau_2423"/>
<dbReference type="STRING" id="584708.Apau_2423"/>
<dbReference type="HOGENOM" id="CLU_030466_2_1_0"/>
<dbReference type="PIRSF" id="PIRSF000705">
    <property type="entry name" value="DNK"/>
    <property type="match status" value="1"/>
</dbReference>
<evidence type="ECO:0000256" key="1">
    <source>
        <dbReference type="PIRSR" id="PIRSR000705-1"/>
    </source>
</evidence>
<dbReference type="EMBL" id="CM001022">
    <property type="protein sequence ID" value="EFQ24830.1"/>
    <property type="molecule type" value="Genomic_DNA"/>
</dbReference>
<proteinExistence type="predicted"/>
<dbReference type="InterPro" id="IPR031314">
    <property type="entry name" value="DNK_dom"/>
</dbReference>
<dbReference type="AlphaFoldDB" id="E3D0U2"/>
<reference evidence="4 5" key="1">
    <citation type="journal article" date="2010" name="Stand. Genomic Sci.">
        <title>Non-contiguous finished genome sequence of Aminomonas paucivorans type strain (GLU-3).</title>
        <authorList>
            <person name="Pitluck S."/>
            <person name="Yasawong M."/>
            <person name="Held B."/>
            <person name="Lapidus A."/>
            <person name="Nolan M."/>
            <person name="Copeland A."/>
            <person name="Lucas S."/>
            <person name="Del Rio T.G."/>
            <person name="Tice H."/>
            <person name="Cheng J.F."/>
            <person name="Chertkov O."/>
            <person name="Goodwin L."/>
            <person name="Tapia R."/>
            <person name="Han C."/>
            <person name="Liolios K."/>
            <person name="Ivanova N."/>
            <person name="Mavromatis K."/>
            <person name="Ovchinnikova G."/>
            <person name="Pati A."/>
            <person name="Chen A."/>
            <person name="Palaniappan K."/>
            <person name="Land M."/>
            <person name="Hauser L."/>
            <person name="Chang Y.J."/>
            <person name="Jeffries C.D."/>
            <person name="Pukall R."/>
            <person name="Spring S."/>
            <person name="Rohde M."/>
            <person name="Sikorski J."/>
            <person name="Goker M."/>
            <person name="Woyke T."/>
            <person name="Bristow J."/>
            <person name="Eisen J.A."/>
            <person name="Markowitz V."/>
            <person name="Hugenholtz P."/>
            <person name="Kyrpides N.C."/>
            <person name="Klenk H.P."/>
        </authorList>
    </citation>
    <scope>NUCLEOTIDE SEQUENCE [LARGE SCALE GENOMIC DNA]</scope>
    <source>
        <strain evidence="4 5">DSM 12260</strain>
    </source>
</reference>
<dbReference type="InterPro" id="IPR002624">
    <property type="entry name" value="DCK/DGK"/>
</dbReference>
<evidence type="ECO:0000313" key="5">
    <source>
        <dbReference type="Proteomes" id="UP000005096"/>
    </source>
</evidence>
<dbReference type="RefSeq" id="WP_006302078.1">
    <property type="nucleotide sequence ID" value="NZ_CM001022.1"/>
</dbReference>
<keyword evidence="2" id="KW-0067">ATP-binding</keyword>
<dbReference type="PANTHER" id="PTHR10513:SF35">
    <property type="entry name" value="DEOXYADENOSINE KINASE"/>
    <property type="match status" value="1"/>
</dbReference>
<dbReference type="CDD" id="cd01673">
    <property type="entry name" value="dNK"/>
    <property type="match status" value="1"/>
</dbReference>
<feature type="domain" description="Deoxynucleoside kinase" evidence="3">
    <location>
        <begin position="7"/>
        <end position="200"/>
    </location>
</feature>
<sequence>MGQVRLIVEGMTASGKTTTVDLVSRRLGLSVMPEEFRDPYDLLRRFHHDRTWALPMQLQFLVTRFAQYLCASEEDRYVLDRSVFGDRIYAGLYHRLGYFTDRQFQTYLDLYHSLLGNLCPPRLILVLKCPLETVLERIRRRGREDELAAGEDYWRALHQAYEGFLPHLKDEKPAIPTLVLDTGSVNLVGDREAIDAFLADLRERLG</sequence>
<name>E3D0U2_9BACT</name>
<dbReference type="InterPro" id="IPR027417">
    <property type="entry name" value="P-loop_NTPase"/>
</dbReference>
<dbReference type="Pfam" id="PF01712">
    <property type="entry name" value="dNK"/>
    <property type="match status" value="1"/>
</dbReference>
<organism evidence="4 5">
    <name type="scientific">Aminomonas paucivorans DSM 12260</name>
    <dbReference type="NCBI Taxonomy" id="584708"/>
    <lineage>
        <taxon>Bacteria</taxon>
        <taxon>Thermotogati</taxon>
        <taxon>Synergistota</taxon>
        <taxon>Synergistia</taxon>
        <taxon>Synergistales</taxon>
        <taxon>Synergistaceae</taxon>
        <taxon>Aminomonas</taxon>
    </lineage>
</organism>
<keyword evidence="2" id="KW-0547">Nucleotide-binding</keyword>
<dbReference type="OrthoDB" id="9776634at2"/>
<keyword evidence="4" id="KW-0418">Kinase</keyword>
<keyword evidence="5" id="KW-1185">Reference proteome</keyword>
<dbReference type="Proteomes" id="UP000005096">
    <property type="component" value="Chromosome"/>
</dbReference>
<dbReference type="GO" id="GO:0019136">
    <property type="term" value="F:deoxynucleoside kinase activity"/>
    <property type="evidence" value="ECO:0007669"/>
    <property type="project" value="InterPro"/>
</dbReference>
<evidence type="ECO:0000256" key="2">
    <source>
        <dbReference type="PIRSR" id="PIRSR000705-3"/>
    </source>
</evidence>
<feature type="active site" description="Proton acceptor" evidence="1">
    <location>
        <position position="80"/>
    </location>
</feature>
<dbReference type="Gene3D" id="3.40.50.300">
    <property type="entry name" value="P-loop containing nucleotide triphosphate hydrolases"/>
    <property type="match status" value="1"/>
</dbReference>
<dbReference type="eggNOG" id="COG1428">
    <property type="taxonomic scope" value="Bacteria"/>
</dbReference>
<evidence type="ECO:0000313" key="4">
    <source>
        <dbReference type="EMBL" id="EFQ24830.1"/>
    </source>
</evidence>
<gene>
    <name evidence="4" type="ORF">Apau_2423</name>
</gene>
<dbReference type="GO" id="GO:0005524">
    <property type="term" value="F:ATP binding"/>
    <property type="evidence" value="ECO:0007669"/>
    <property type="project" value="UniProtKB-KW"/>
</dbReference>
<feature type="binding site" evidence="2">
    <location>
        <begin position="10"/>
        <end position="18"/>
    </location>
    <ligand>
        <name>ATP</name>
        <dbReference type="ChEBI" id="CHEBI:30616"/>
    </ligand>
</feature>
<dbReference type="SUPFAM" id="SSF52540">
    <property type="entry name" value="P-loop containing nucleoside triphosphate hydrolases"/>
    <property type="match status" value="1"/>
</dbReference>
<keyword evidence="4" id="KW-0808">Transferase</keyword>